<dbReference type="AlphaFoldDB" id="A0A9Q8UTN7"/>
<protein>
    <submittedName>
        <fullName evidence="1">Uncharacterized protein</fullName>
    </submittedName>
</protein>
<reference evidence="1" key="2">
    <citation type="journal article" date="2022" name="Microb. Genom.">
        <title>A chromosome-scale genome assembly of the tomato pathogen Cladosporium fulvum reveals a compartmentalized genome architecture and the presence of a dispensable chromosome.</title>
        <authorList>
            <person name="Zaccaron A.Z."/>
            <person name="Chen L.H."/>
            <person name="Samaras A."/>
            <person name="Stergiopoulos I."/>
        </authorList>
    </citation>
    <scope>NUCLEOTIDE SEQUENCE</scope>
    <source>
        <strain evidence="1">Race5_Kim</strain>
    </source>
</reference>
<organism evidence="1 2">
    <name type="scientific">Passalora fulva</name>
    <name type="common">Tomato leaf mold</name>
    <name type="synonym">Cladosporium fulvum</name>
    <dbReference type="NCBI Taxonomy" id="5499"/>
    <lineage>
        <taxon>Eukaryota</taxon>
        <taxon>Fungi</taxon>
        <taxon>Dikarya</taxon>
        <taxon>Ascomycota</taxon>
        <taxon>Pezizomycotina</taxon>
        <taxon>Dothideomycetes</taxon>
        <taxon>Dothideomycetidae</taxon>
        <taxon>Mycosphaerellales</taxon>
        <taxon>Mycosphaerellaceae</taxon>
        <taxon>Fulvia</taxon>
    </lineage>
</organism>
<dbReference type="GeneID" id="71989614"/>
<gene>
    <name evidence="1" type="ORF">CLAFUR5_09736</name>
</gene>
<keyword evidence="2" id="KW-1185">Reference proteome</keyword>
<proteinExistence type="predicted"/>
<name>A0A9Q8UTN7_PASFU</name>
<evidence type="ECO:0000313" key="2">
    <source>
        <dbReference type="Proteomes" id="UP000756132"/>
    </source>
</evidence>
<dbReference type="Proteomes" id="UP000756132">
    <property type="component" value="Chromosome 9"/>
</dbReference>
<dbReference type="KEGG" id="ffu:CLAFUR5_09736"/>
<dbReference type="EMBL" id="CP090171">
    <property type="protein sequence ID" value="UJO22013.1"/>
    <property type="molecule type" value="Genomic_DNA"/>
</dbReference>
<sequence>MYIRETVESDLQHVLAKKQNSLRATLRKMSPFLSNEALDKMLHNASNATREGMEQAAPAIAASKARFNFFHSLQSSQTESTKTS</sequence>
<reference evidence="1" key="1">
    <citation type="submission" date="2021-12" db="EMBL/GenBank/DDBJ databases">
        <authorList>
            <person name="Zaccaron A."/>
            <person name="Stergiopoulos I."/>
        </authorList>
    </citation>
    <scope>NUCLEOTIDE SEQUENCE</scope>
    <source>
        <strain evidence="1">Race5_Kim</strain>
    </source>
</reference>
<accession>A0A9Q8UTN7</accession>
<dbReference type="RefSeq" id="XP_047766379.1">
    <property type="nucleotide sequence ID" value="XM_047908884.1"/>
</dbReference>
<evidence type="ECO:0000313" key="1">
    <source>
        <dbReference type="EMBL" id="UJO22013.1"/>
    </source>
</evidence>